<gene>
    <name evidence="1" type="ORF">GUITHDRAFT_119011</name>
</gene>
<dbReference type="GeneID" id="17291571"/>
<dbReference type="AlphaFoldDB" id="L1IF36"/>
<dbReference type="HOGENOM" id="CLU_1985829_0_0_1"/>
<evidence type="ECO:0000313" key="3">
    <source>
        <dbReference type="Proteomes" id="UP000011087"/>
    </source>
</evidence>
<keyword evidence="3" id="KW-1185">Reference proteome</keyword>
<sequence length="126" mass="14613">MVNITHIVEARKSANKLTILQLSRLYEEPLSSMAEYGCYRIEMRKHINTNSMKIGQMNNALIQVTKEYYMEYLPCVYQADSNELRVIIDLLSDFIHVFEMARNEIEVLAEEIVELDAALNSTGLMY</sequence>
<organism evidence="1">
    <name type="scientific">Guillardia theta (strain CCMP2712)</name>
    <name type="common">Cryptophyte</name>
    <dbReference type="NCBI Taxonomy" id="905079"/>
    <lineage>
        <taxon>Eukaryota</taxon>
        <taxon>Cryptophyceae</taxon>
        <taxon>Pyrenomonadales</taxon>
        <taxon>Geminigeraceae</taxon>
        <taxon>Guillardia</taxon>
    </lineage>
</organism>
<dbReference type="EnsemblProtists" id="EKX34828">
    <property type="protein sequence ID" value="EKX34828"/>
    <property type="gene ID" value="GUITHDRAFT_119011"/>
</dbReference>
<name>L1IF36_GUITC</name>
<dbReference type="Proteomes" id="UP000011087">
    <property type="component" value="Unassembled WGS sequence"/>
</dbReference>
<evidence type="ECO:0000313" key="2">
    <source>
        <dbReference type="EnsemblProtists" id="EKX34828"/>
    </source>
</evidence>
<dbReference type="RefSeq" id="XP_005821808.1">
    <property type="nucleotide sequence ID" value="XM_005821751.1"/>
</dbReference>
<reference evidence="1 3" key="1">
    <citation type="journal article" date="2012" name="Nature">
        <title>Algal genomes reveal evolutionary mosaicism and the fate of nucleomorphs.</title>
        <authorList>
            <consortium name="DOE Joint Genome Institute"/>
            <person name="Curtis B.A."/>
            <person name="Tanifuji G."/>
            <person name="Burki F."/>
            <person name="Gruber A."/>
            <person name="Irimia M."/>
            <person name="Maruyama S."/>
            <person name="Arias M.C."/>
            <person name="Ball S.G."/>
            <person name="Gile G.H."/>
            <person name="Hirakawa Y."/>
            <person name="Hopkins J.F."/>
            <person name="Kuo A."/>
            <person name="Rensing S.A."/>
            <person name="Schmutz J."/>
            <person name="Symeonidi A."/>
            <person name="Elias M."/>
            <person name="Eveleigh R.J."/>
            <person name="Herman E.K."/>
            <person name="Klute M.J."/>
            <person name="Nakayama T."/>
            <person name="Obornik M."/>
            <person name="Reyes-Prieto A."/>
            <person name="Armbrust E.V."/>
            <person name="Aves S.J."/>
            <person name="Beiko R.G."/>
            <person name="Coutinho P."/>
            <person name="Dacks J.B."/>
            <person name="Durnford D.G."/>
            <person name="Fast N.M."/>
            <person name="Green B.R."/>
            <person name="Grisdale C.J."/>
            <person name="Hempel F."/>
            <person name="Henrissat B."/>
            <person name="Hoppner M.P."/>
            <person name="Ishida K."/>
            <person name="Kim E."/>
            <person name="Koreny L."/>
            <person name="Kroth P.G."/>
            <person name="Liu Y."/>
            <person name="Malik S.B."/>
            <person name="Maier U.G."/>
            <person name="McRose D."/>
            <person name="Mock T."/>
            <person name="Neilson J.A."/>
            <person name="Onodera N.T."/>
            <person name="Poole A.M."/>
            <person name="Pritham E.J."/>
            <person name="Richards T.A."/>
            <person name="Rocap G."/>
            <person name="Roy S.W."/>
            <person name="Sarai C."/>
            <person name="Schaack S."/>
            <person name="Shirato S."/>
            <person name="Slamovits C.H."/>
            <person name="Spencer D.F."/>
            <person name="Suzuki S."/>
            <person name="Worden A.Z."/>
            <person name="Zauner S."/>
            <person name="Barry K."/>
            <person name="Bell C."/>
            <person name="Bharti A.K."/>
            <person name="Crow J.A."/>
            <person name="Grimwood J."/>
            <person name="Kramer R."/>
            <person name="Lindquist E."/>
            <person name="Lucas S."/>
            <person name="Salamov A."/>
            <person name="McFadden G.I."/>
            <person name="Lane C.E."/>
            <person name="Keeling P.J."/>
            <person name="Gray M.W."/>
            <person name="Grigoriev I.V."/>
            <person name="Archibald J.M."/>
        </authorList>
    </citation>
    <scope>NUCLEOTIDE SEQUENCE</scope>
    <source>
        <strain evidence="1 3">CCMP2712</strain>
    </source>
</reference>
<protein>
    <submittedName>
        <fullName evidence="1 2">Uncharacterized protein</fullName>
    </submittedName>
</protein>
<proteinExistence type="predicted"/>
<reference evidence="3" key="2">
    <citation type="submission" date="2012-11" db="EMBL/GenBank/DDBJ databases">
        <authorList>
            <person name="Kuo A."/>
            <person name="Curtis B.A."/>
            <person name="Tanifuji G."/>
            <person name="Burki F."/>
            <person name="Gruber A."/>
            <person name="Irimia M."/>
            <person name="Maruyama S."/>
            <person name="Arias M.C."/>
            <person name="Ball S.G."/>
            <person name="Gile G.H."/>
            <person name="Hirakawa Y."/>
            <person name="Hopkins J.F."/>
            <person name="Rensing S.A."/>
            <person name="Schmutz J."/>
            <person name="Symeonidi A."/>
            <person name="Elias M."/>
            <person name="Eveleigh R.J."/>
            <person name="Herman E.K."/>
            <person name="Klute M.J."/>
            <person name="Nakayama T."/>
            <person name="Obornik M."/>
            <person name="Reyes-Prieto A."/>
            <person name="Armbrust E.V."/>
            <person name="Aves S.J."/>
            <person name="Beiko R.G."/>
            <person name="Coutinho P."/>
            <person name="Dacks J.B."/>
            <person name="Durnford D.G."/>
            <person name="Fast N.M."/>
            <person name="Green B.R."/>
            <person name="Grisdale C."/>
            <person name="Hempe F."/>
            <person name="Henrissat B."/>
            <person name="Hoppner M.P."/>
            <person name="Ishida K.-I."/>
            <person name="Kim E."/>
            <person name="Koreny L."/>
            <person name="Kroth P.G."/>
            <person name="Liu Y."/>
            <person name="Malik S.-B."/>
            <person name="Maier U.G."/>
            <person name="McRose D."/>
            <person name="Mock T."/>
            <person name="Neilson J.A."/>
            <person name="Onodera N.T."/>
            <person name="Poole A.M."/>
            <person name="Pritham E.J."/>
            <person name="Richards T.A."/>
            <person name="Rocap G."/>
            <person name="Roy S.W."/>
            <person name="Sarai C."/>
            <person name="Schaack S."/>
            <person name="Shirato S."/>
            <person name="Slamovits C.H."/>
            <person name="Spencer D.F."/>
            <person name="Suzuki S."/>
            <person name="Worden A.Z."/>
            <person name="Zauner S."/>
            <person name="Barry K."/>
            <person name="Bell C."/>
            <person name="Bharti A.K."/>
            <person name="Crow J.A."/>
            <person name="Grimwood J."/>
            <person name="Kramer R."/>
            <person name="Lindquist E."/>
            <person name="Lucas S."/>
            <person name="Salamov A."/>
            <person name="McFadden G.I."/>
            <person name="Lane C.E."/>
            <person name="Keeling P.J."/>
            <person name="Gray M.W."/>
            <person name="Grigoriev I.V."/>
            <person name="Archibald J.M."/>
        </authorList>
    </citation>
    <scope>NUCLEOTIDE SEQUENCE</scope>
    <source>
        <strain evidence="3">CCMP2712</strain>
    </source>
</reference>
<reference evidence="2" key="3">
    <citation type="submission" date="2016-03" db="UniProtKB">
        <authorList>
            <consortium name="EnsemblProtists"/>
        </authorList>
    </citation>
    <scope>IDENTIFICATION</scope>
</reference>
<dbReference type="PaxDb" id="55529-EKX34828"/>
<evidence type="ECO:0000313" key="1">
    <source>
        <dbReference type="EMBL" id="EKX34828.1"/>
    </source>
</evidence>
<dbReference type="KEGG" id="gtt:GUITHDRAFT_119011"/>
<dbReference type="EMBL" id="JH993102">
    <property type="protein sequence ID" value="EKX34828.1"/>
    <property type="molecule type" value="Genomic_DNA"/>
</dbReference>
<accession>L1IF36</accession>